<evidence type="ECO:0000256" key="5">
    <source>
        <dbReference type="ARBA" id="ARBA00022741"/>
    </source>
</evidence>
<feature type="transmembrane region" description="Helical" evidence="9">
    <location>
        <begin position="187"/>
        <end position="208"/>
    </location>
</feature>
<dbReference type="PROSITE" id="PS50893">
    <property type="entry name" value="ABC_TRANSPORTER_2"/>
    <property type="match status" value="1"/>
</dbReference>
<organism evidence="12 13">
    <name type="scientific">Limnobacter thiooxidans</name>
    <dbReference type="NCBI Taxonomy" id="131080"/>
    <lineage>
        <taxon>Bacteria</taxon>
        <taxon>Pseudomonadati</taxon>
        <taxon>Pseudomonadota</taxon>
        <taxon>Betaproteobacteria</taxon>
        <taxon>Burkholderiales</taxon>
        <taxon>Burkholderiaceae</taxon>
        <taxon>Limnobacter</taxon>
    </lineage>
</organism>
<proteinExistence type="predicted"/>
<evidence type="ECO:0000256" key="8">
    <source>
        <dbReference type="ARBA" id="ARBA00023136"/>
    </source>
</evidence>
<keyword evidence="13" id="KW-1185">Reference proteome</keyword>
<protein>
    <submittedName>
        <fullName evidence="12">Type I secretion system permease/ATPase</fullName>
    </submittedName>
</protein>
<dbReference type="RefSeq" id="WP_130556492.1">
    <property type="nucleotide sequence ID" value="NZ_AP028947.1"/>
</dbReference>
<dbReference type="InterPro" id="IPR003593">
    <property type="entry name" value="AAA+_ATPase"/>
</dbReference>
<reference evidence="12 13" key="1">
    <citation type="submission" date="2023-10" db="EMBL/GenBank/DDBJ databases">
        <title>Complete Genome Sequence of Limnobacter thiooxidans CS-K2T, Isolated from freshwater lake sediments in Bavaria, Germany.</title>
        <authorList>
            <person name="Naruki M."/>
            <person name="Watanabe A."/>
            <person name="Warashina T."/>
            <person name="Morita T."/>
            <person name="Arakawa K."/>
        </authorList>
    </citation>
    <scope>NUCLEOTIDE SEQUENCE [LARGE SCALE GENOMIC DNA]</scope>
    <source>
        <strain evidence="12 13">CS-K2</strain>
    </source>
</reference>
<dbReference type="InterPro" id="IPR039421">
    <property type="entry name" value="Type_1_exporter"/>
</dbReference>
<evidence type="ECO:0000256" key="2">
    <source>
        <dbReference type="ARBA" id="ARBA00022475"/>
    </source>
</evidence>
<feature type="domain" description="ABC transmembrane type-1" evidence="11">
    <location>
        <begin position="160"/>
        <end position="433"/>
    </location>
</feature>
<feature type="transmembrane region" description="Helical" evidence="9">
    <location>
        <begin position="261"/>
        <end position="283"/>
    </location>
</feature>
<keyword evidence="6" id="KW-0067">ATP-binding</keyword>
<evidence type="ECO:0000259" key="11">
    <source>
        <dbReference type="PROSITE" id="PS50929"/>
    </source>
</evidence>
<keyword evidence="2" id="KW-1003">Cell membrane</keyword>
<evidence type="ECO:0000256" key="1">
    <source>
        <dbReference type="ARBA" id="ARBA00004651"/>
    </source>
</evidence>
<dbReference type="Gene3D" id="1.20.1560.10">
    <property type="entry name" value="ABC transporter type 1, transmembrane domain"/>
    <property type="match status" value="1"/>
</dbReference>
<dbReference type="InterPro" id="IPR027417">
    <property type="entry name" value="P-loop_NTPase"/>
</dbReference>
<evidence type="ECO:0000259" key="10">
    <source>
        <dbReference type="PROSITE" id="PS50893"/>
    </source>
</evidence>
<keyword evidence="5" id="KW-0547">Nucleotide-binding</keyword>
<dbReference type="Pfam" id="PF00664">
    <property type="entry name" value="ABC_membrane"/>
    <property type="match status" value="1"/>
</dbReference>
<dbReference type="EMBL" id="AP028947">
    <property type="protein sequence ID" value="BET26000.1"/>
    <property type="molecule type" value="Genomic_DNA"/>
</dbReference>
<feature type="transmembrane region" description="Helical" evidence="9">
    <location>
        <begin position="289"/>
        <end position="306"/>
    </location>
</feature>
<keyword evidence="3" id="KW-0997">Cell inner membrane</keyword>
<evidence type="ECO:0000256" key="7">
    <source>
        <dbReference type="ARBA" id="ARBA00022989"/>
    </source>
</evidence>
<evidence type="ECO:0000256" key="6">
    <source>
        <dbReference type="ARBA" id="ARBA00022840"/>
    </source>
</evidence>
<dbReference type="GO" id="GO:0005524">
    <property type="term" value="F:ATP binding"/>
    <property type="evidence" value="ECO:0007669"/>
    <property type="project" value="UniProtKB-KW"/>
</dbReference>
<feature type="domain" description="ABC transporter" evidence="10">
    <location>
        <begin position="466"/>
        <end position="706"/>
    </location>
</feature>
<sequence>MLQDPRPIKPLQHALCDMLEQLGIEFLPSQWQMQESLLTPDEHTELALLQGYLDACGVPHQIFKQVGADEVKHLGPYTLAMGHNGQTGSLQELLSGQDKKPSLLWALQLEGEGLQTAAPAQPTEPPPVSLLNFWRKLRDSKWLREAMQFDNGNFKPVVYASLLINILALAGPLFSLQVYDRIIPNQAYASLAALLAGVALCLGFEHFLKHARHRLMEFAATSIDTRCTSHLSQSLLNVPVHKTEPSVLLQHLRSFEQLRELITGVFLLALIDLPFLVLFLGVITLIHPVFLLVSGGVILLTLLLVVHSHRCLSCLGQEQMKQSRQTQSQWLDSLACLDNIQAQGVQQAHSKLLNNLQLKSRMGGNAVRDQLFKVNQSIQLLQQGGWIFTIALGVYLIVEKQLTVGGLIAVSMLTMRCFAPIQKLQGHLVQTHSAQASFEELDQFLGQQPKTQATRAALKGIEHIGIESASVVKPGQSPESRQIGHFILRHITLELKPGDRVGIIGPTGSGKTSILKLLARQLACDAGHLAVNHLAIDHYHPGEYNSKIGYATQPPSLIRGTLLENIRFNRPHIDTNACWSILDALGLKKWVEQHPDGIHMRIENQGNNLSSGQKQSISLCRALVGQPELVLLDEPTVCLDQYMETRLIQYLQQLSTRQILVFTTHKLNLLSCAHSLILMNNSQIDTQGEKAKVLHQANTLAKQRDQQPGAIQ</sequence>
<dbReference type="SUPFAM" id="SSF52540">
    <property type="entry name" value="P-loop containing nucleoside triphosphate hydrolases"/>
    <property type="match status" value="1"/>
</dbReference>
<dbReference type="PANTHER" id="PTHR43394:SF1">
    <property type="entry name" value="ATP-BINDING CASSETTE SUB-FAMILY B MEMBER 10, MITOCHONDRIAL"/>
    <property type="match status" value="1"/>
</dbReference>
<dbReference type="SUPFAM" id="SSF90123">
    <property type="entry name" value="ABC transporter transmembrane region"/>
    <property type="match status" value="1"/>
</dbReference>
<dbReference type="Proteomes" id="UP001329151">
    <property type="component" value="Chromosome"/>
</dbReference>
<evidence type="ECO:0000256" key="4">
    <source>
        <dbReference type="ARBA" id="ARBA00022692"/>
    </source>
</evidence>
<dbReference type="GO" id="GO:0015421">
    <property type="term" value="F:ABC-type oligopeptide transporter activity"/>
    <property type="evidence" value="ECO:0007669"/>
    <property type="project" value="TreeGrafter"/>
</dbReference>
<dbReference type="InterPro" id="IPR003439">
    <property type="entry name" value="ABC_transporter-like_ATP-bd"/>
</dbReference>
<dbReference type="InterPro" id="IPR036640">
    <property type="entry name" value="ABC1_TM_sf"/>
</dbReference>
<evidence type="ECO:0000313" key="12">
    <source>
        <dbReference type="EMBL" id="BET26000.1"/>
    </source>
</evidence>
<dbReference type="Pfam" id="PF00005">
    <property type="entry name" value="ABC_tran"/>
    <property type="match status" value="1"/>
</dbReference>
<dbReference type="PROSITE" id="PS50929">
    <property type="entry name" value="ABC_TM1F"/>
    <property type="match status" value="1"/>
</dbReference>
<gene>
    <name evidence="12" type="ORF">RGQ30_15010</name>
</gene>
<evidence type="ECO:0000256" key="9">
    <source>
        <dbReference type="SAM" id="Phobius"/>
    </source>
</evidence>
<dbReference type="PANTHER" id="PTHR43394">
    <property type="entry name" value="ATP-DEPENDENT PERMEASE MDL1, MITOCHONDRIAL"/>
    <property type="match status" value="1"/>
</dbReference>
<name>A0AA86J6V1_9BURK</name>
<dbReference type="GO" id="GO:0005886">
    <property type="term" value="C:plasma membrane"/>
    <property type="evidence" value="ECO:0007669"/>
    <property type="project" value="UniProtKB-SubCell"/>
</dbReference>
<keyword evidence="8 9" id="KW-0472">Membrane</keyword>
<dbReference type="KEGG" id="lto:RGQ30_15010"/>
<dbReference type="AlphaFoldDB" id="A0AA86J6V1"/>
<dbReference type="SMART" id="SM00382">
    <property type="entry name" value="AAA"/>
    <property type="match status" value="1"/>
</dbReference>
<comment type="subcellular location">
    <subcellularLocation>
        <location evidence="1">Cell membrane</location>
        <topology evidence="1">Multi-pass membrane protein</topology>
    </subcellularLocation>
</comment>
<keyword evidence="4 9" id="KW-0812">Transmembrane</keyword>
<dbReference type="Gene3D" id="3.40.50.300">
    <property type="entry name" value="P-loop containing nucleotide triphosphate hydrolases"/>
    <property type="match status" value="1"/>
</dbReference>
<dbReference type="GO" id="GO:0016887">
    <property type="term" value="F:ATP hydrolysis activity"/>
    <property type="evidence" value="ECO:0007669"/>
    <property type="project" value="InterPro"/>
</dbReference>
<evidence type="ECO:0000313" key="13">
    <source>
        <dbReference type="Proteomes" id="UP001329151"/>
    </source>
</evidence>
<feature type="transmembrane region" description="Helical" evidence="9">
    <location>
        <begin position="157"/>
        <end position="175"/>
    </location>
</feature>
<keyword evidence="7 9" id="KW-1133">Transmembrane helix</keyword>
<evidence type="ECO:0000256" key="3">
    <source>
        <dbReference type="ARBA" id="ARBA00022519"/>
    </source>
</evidence>
<dbReference type="InterPro" id="IPR011527">
    <property type="entry name" value="ABC1_TM_dom"/>
</dbReference>
<accession>A0AA86J6V1</accession>